<dbReference type="Gene3D" id="3.30.200.20">
    <property type="entry name" value="Phosphorylase Kinase, domain 1"/>
    <property type="match status" value="2"/>
</dbReference>
<keyword evidence="1" id="KW-0547">Nucleotide-binding</keyword>
<dbReference type="PROSITE" id="PS00107">
    <property type="entry name" value="PROTEIN_KINASE_ATP"/>
    <property type="match status" value="1"/>
</dbReference>
<dbReference type="PANTHER" id="PTHR48010">
    <property type="entry name" value="OS05G0588300 PROTEIN"/>
    <property type="match status" value="1"/>
</dbReference>
<dbReference type="PROSITE" id="PS50011">
    <property type="entry name" value="PROTEIN_KINASE_DOM"/>
    <property type="match status" value="2"/>
</dbReference>
<evidence type="ECO:0000313" key="4">
    <source>
        <dbReference type="Proteomes" id="UP001318860"/>
    </source>
</evidence>
<dbReference type="SUPFAM" id="SSF56112">
    <property type="entry name" value="Protein kinase-like (PK-like)"/>
    <property type="match status" value="2"/>
</dbReference>
<dbReference type="Proteomes" id="UP001318860">
    <property type="component" value="Unassembled WGS sequence"/>
</dbReference>
<name>A0ABR0X906_REHGL</name>
<keyword evidence="1" id="KW-0067">ATP-binding</keyword>
<keyword evidence="4" id="KW-1185">Reference proteome</keyword>
<dbReference type="EMBL" id="JABTTQ020000005">
    <property type="protein sequence ID" value="KAK6155838.1"/>
    <property type="molecule type" value="Genomic_DNA"/>
</dbReference>
<evidence type="ECO:0000313" key="3">
    <source>
        <dbReference type="EMBL" id="KAK6155838.1"/>
    </source>
</evidence>
<dbReference type="InterPro" id="IPR050994">
    <property type="entry name" value="At_inactive_RLKs"/>
</dbReference>
<dbReference type="InterPro" id="IPR000719">
    <property type="entry name" value="Prot_kinase_dom"/>
</dbReference>
<accession>A0ABR0X906</accession>
<protein>
    <recommendedName>
        <fullName evidence="2">Protein kinase domain-containing protein</fullName>
    </recommendedName>
</protein>
<gene>
    <name evidence="3" type="ORF">DH2020_010086</name>
</gene>
<dbReference type="Pfam" id="PF00069">
    <property type="entry name" value="Pkinase"/>
    <property type="match status" value="2"/>
</dbReference>
<organism evidence="3 4">
    <name type="scientific">Rehmannia glutinosa</name>
    <name type="common">Chinese foxglove</name>
    <dbReference type="NCBI Taxonomy" id="99300"/>
    <lineage>
        <taxon>Eukaryota</taxon>
        <taxon>Viridiplantae</taxon>
        <taxon>Streptophyta</taxon>
        <taxon>Embryophyta</taxon>
        <taxon>Tracheophyta</taxon>
        <taxon>Spermatophyta</taxon>
        <taxon>Magnoliopsida</taxon>
        <taxon>eudicotyledons</taxon>
        <taxon>Gunneridae</taxon>
        <taxon>Pentapetalae</taxon>
        <taxon>asterids</taxon>
        <taxon>lamiids</taxon>
        <taxon>Lamiales</taxon>
        <taxon>Orobanchaceae</taxon>
        <taxon>Rehmannieae</taxon>
        <taxon>Rehmannia</taxon>
    </lineage>
</organism>
<feature type="domain" description="Protein kinase" evidence="2">
    <location>
        <begin position="402"/>
        <end position="695"/>
    </location>
</feature>
<feature type="domain" description="Protein kinase" evidence="2">
    <location>
        <begin position="102"/>
        <end position="372"/>
    </location>
</feature>
<feature type="binding site" evidence="1">
    <location>
        <position position="130"/>
    </location>
    <ligand>
        <name>ATP</name>
        <dbReference type="ChEBI" id="CHEBI:30616"/>
    </ligand>
</feature>
<evidence type="ECO:0000256" key="1">
    <source>
        <dbReference type="PROSITE-ProRule" id="PRU10141"/>
    </source>
</evidence>
<reference evidence="3 4" key="1">
    <citation type="journal article" date="2021" name="Comput. Struct. Biotechnol. J.">
        <title>De novo genome assembly of the potent medicinal plant Rehmannia glutinosa using nanopore technology.</title>
        <authorList>
            <person name="Ma L."/>
            <person name="Dong C."/>
            <person name="Song C."/>
            <person name="Wang X."/>
            <person name="Zheng X."/>
            <person name="Niu Y."/>
            <person name="Chen S."/>
            <person name="Feng W."/>
        </authorList>
    </citation>
    <scope>NUCLEOTIDE SEQUENCE [LARGE SCALE GENOMIC DNA]</scope>
    <source>
        <strain evidence="3">DH-2019</strain>
    </source>
</reference>
<evidence type="ECO:0000259" key="2">
    <source>
        <dbReference type="PROSITE" id="PS50011"/>
    </source>
</evidence>
<dbReference type="PANTHER" id="PTHR48010:SF1">
    <property type="entry name" value="PROTEIN KINASE DOMAIN-CONTAINING PROTEIN"/>
    <property type="match status" value="1"/>
</dbReference>
<comment type="caution">
    <text evidence="3">The sequence shown here is derived from an EMBL/GenBank/DDBJ whole genome shotgun (WGS) entry which is preliminary data.</text>
</comment>
<proteinExistence type="predicted"/>
<dbReference type="InterPro" id="IPR017441">
    <property type="entry name" value="Protein_kinase_ATP_BS"/>
</dbReference>
<dbReference type="Gene3D" id="1.10.510.10">
    <property type="entry name" value="Transferase(Phosphotransferase) domain 1"/>
    <property type="match status" value="2"/>
</dbReference>
<sequence>MSAIYDNWERLVTAVLKKEQLWQLFHDHSRNPSVLSEASGFSSSFNLASPLHDLAFDFSSSANSSKYWDQLEDAVAKSLKTPPKLVFISDFSPAFDVEHVVLASAKILGSGTFGCAYTATMDNGVKFVVKRLKWVNIPEPEFKRHMEIVGNVRHENVAALRAYYLSENERLMLYDYYSNGSVFELLHGHNGETPAHVSWDTRLKIVVGTARGLAKIHTQNGGKLVHRNIKSSNIFLNSQHYGCVSDLGLASMIATKSMPTARCYAPEVNNTQNVSQASDVYSFGILLLELLTKKSPVNVTGGAEAVDLVDLVGSAKSKERTLKVFDADLLKLPSIREHMISMLRIGISCVAKSPKKRPKMSKVVKMLEDLWMMNTGNSVSLERKLVFVENGVPTFDLEDMLSSDAEILGKGSFGRSYKAIFNNGNTIAVKRFKSVNVSFKEFEQHMDVLGRLRHENVAELRAYYFTKDEVILVYDYQDQDSVYALLHGNKGTGRRPLDWETRLRIAVGAAKGIAHIHTQDGGKLVHGNIKSSNTFLNRQKYGLVSDTGLAKLTSPIRRSVMLTPGYCAPEVEDTRNVSQASDVYSFGVVLLELVFGKPPEQKTDDGAVNSLISRIRYVIRDDWIADVFGAALVKCNYEKESMRRLLQLATDCVANVPERRPEMPQVVKILEEISEIVTGGKPSVGSRFEDIQPFIGSTLEDVLEYLLPRLTP</sequence>
<dbReference type="InterPro" id="IPR011009">
    <property type="entry name" value="Kinase-like_dom_sf"/>
</dbReference>